<gene>
    <name evidence="1" type="ORF">ACFSQJ_11050</name>
</gene>
<name>A0ABW5MWA6_9FLAO</name>
<keyword evidence="2" id="KW-1185">Reference proteome</keyword>
<evidence type="ECO:0008006" key="3">
    <source>
        <dbReference type="Google" id="ProtNLM"/>
    </source>
</evidence>
<evidence type="ECO:0000313" key="2">
    <source>
        <dbReference type="Proteomes" id="UP001597526"/>
    </source>
</evidence>
<proteinExistence type="predicted"/>
<evidence type="ECO:0000313" key="1">
    <source>
        <dbReference type="EMBL" id="MFD2587470.1"/>
    </source>
</evidence>
<accession>A0ABW5MWA6</accession>
<organism evidence="1 2">
    <name type="scientific">Croceitalea marina</name>
    <dbReference type="NCBI Taxonomy" id="1775166"/>
    <lineage>
        <taxon>Bacteria</taxon>
        <taxon>Pseudomonadati</taxon>
        <taxon>Bacteroidota</taxon>
        <taxon>Flavobacteriia</taxon>
        <taxon>Flavobacteriales</taxon>
        <taxon>Flavobacteriaceae</taxon>
        <taxon>Croceitalea</taxon>
    </lineage>
</organism>
<protein>
    <recommendedName>
        <fullName evidence="3">Lipoprotein</fullName>
    </recommendedName>
</protein>
<dbReference type="EMBL" id="JBHULB010000014">
    <property type="protein sequence ID" value="MFD2587470.1"/>
    <property type="molecule type" value="Genomic_DNA"/>
</dbReference>
<dbReference type="RefSeq" id="WP_377767008.1">
    <property type="nucleotide sequence ID" value="NZ_JBHULB010000014.1"/>
</dbReference>
<sequence>MKKSKYLLKIYSKPILSLLGVVLIFGLNSCASNWFLTPREKSIKEWESQHGKTEEKESDSIQRWSGIYTKQKIQEFK</sequence>
<dbReference type="Proteomes" id="UP001597526">
    <property type="component" value="Unassembled WGS sequence"/>
</dbReference>
<comment type="caution">
    <text evidence="1">The sequence shown here is derived from an EMBL/GenBank/DDBJ whole genome shotgun (WGS) entry which is preliminary data.</text>
</comment>
<reference evidence="2" key="1">
    <citation type="journal article" date="2019" name="Int. J. Syst. Evol. Microbiol.">
        <title>The Global Catalogue of Microorganisms (GCM) 10K type strain sequencing project: providing services to taxonomists for standard genome sequencing and annotation.</title>
        <authorList>
            <consortium name="The Broad Institute Genomics Platform"/>
            <consortium name="The Broad Institute Genome Sequencing Center for Infectious Disease"/>
            <person name="Wu L."/>
            <person name="Ma J."/>
        </authorList>
    </citation>
    <scope>NUCLEOTIDE SEQUENCE [LARGE SCALE GENOMIC DNA]</scope>
    <source>
        <strain evidence="2">KCTC 52368</strain>
    </source>
</reference>